<keyword evidence="2" id="KW-1133">Transmembrane helix</keyword>
<sequence length="289" mass="29607">MRRRIAPLVAVAALAAVLLAGCSLGAGDSSEPAPGTGTSNGAPVEGGAPADDEAVTDQGVAAPQDRAVVTTGYMSITVDDPIAGASDAAALANGAGGRVDSRTETPGTDTQPASASLVLRIPADELDGVIDDLRKLGEVNSVSLNASDVTQQQQDLDARITALTASVNRLLALLDEADTTADLIAIESELSTRQAELDSLTQQRDWLADQVDYSTITVDLITEDVAPSAVPGDFWSGLVAGWNALLGFLSWIAVALGVLLPWIGALLVVAGIITAIVVLATRRNRHPAA</sequence>
<dbReference type="EMBL" id="RHHB01000046">
    <property type="protein sequence ID" value="RNB45520.1"/>
    <property type="molecule type" value="Genomic_DNA"/>
</dbReference>
<evidence type="ECO:0000256" key="3">
    <source>
        <dbReference type="SAM" id="SignalP"/>
    </source>
</evidence>
<protein>
    <submittedName>
        <fullName evidence="5">DUF4349 domain-containing protein</fullName>
    </submittedName>
</protein>
<evidence type="ECO:0000313" key="5">
    <source>
        <dbReference type="EMBL" id="RNB45520.1"/>
    </source>
</evidence>
<feature type="domain" description="DUF4349" evidence="4">
    <location>
        <begin position="66"/>
        <end position="272"/>
    </location>
</feature>
<keyword evidence="6" id="KW-1185">Reference proteome</keyword>
<dbReference type="AlphaFoldDB" id="A0A3M8A2U0"/>
<evidence type="ECO:0000256" key="1">
    <source>
        <dbReference type="SAM" id="MobiDB-lite"/>
    </source>
</evidence>
<organism evidence="5 6">
    <name type="scientific">Agromyces tardus</name>
    <dbReference type="NCBI Taxonomy" id="2583849"/>
    <lineage>
        <taxon>Bacteria</taxon>
        <taxon>Bacillati</taxon>
        <taxon>Actinomycetota</taxon>
        <taxon>Actinomycetes</taxon>
        <taxon>Micrococcales</taxon>
        <taxon>Microbacteriaceae</taxon>
        <taxon>Agromyces</taxon>
    </lineage>
</organism>
<gene>
    <name evidence="5" type="ORF">EDM22_15945</name>
</gene>
<name>A0A3M8A2U0_9MICO</name>
<feature type="transmembrane region" description="Helical" evidence="2">
    <location>
        <begin position="248"/>
        <end position="281"/>
    </location>
</feature>
<feature type="chain" id="PRO_5039663533" evidence="3">
    <location>
        <begin position="27"/>
        <end position="289"/>
    </location>
</feature>
<evidence type="ECO:0000313" key="6">
    <source>
        <dbReference type="Proteomes" id="UP000275048"/>
    </source>
</evidence>
<dbReference type="OrthoDB" id="186919at2"/>
<evidence type="ECO:0000256" key="2">
    <source>
        <dbReference type="SAM" id="Phobius"/>
    </source>
</evidence>
<accession>A0A3M8A2U0</accession>
<evidence type="ECO:0000259" key="4">
    <source>
        <dbReference type="Pfam" id="PF14257"/>
    </source>
</evidence>
<proteinExistence type="predicted"/>
<dbReference type="Proteomes" id="UP000275048">
    <property type="component" value="Unassembled WGS sequence"/>
</dbReference>
<keyword evidence="2" id="KW-0812">Transmembrane</keyword>
<dbReference type="RefSeq" id="WP_122938074.1">
    <property type="nucleotide sequence ID" value="NZ_JBHSNT010000099.1"/>
</dbReference>
<dbReference type="PROSITE" id="PS51257">
    <property type="entry name" value="PROKAR_LIPOPROTEIN"/>
    <property type="match status" value="1"/>
</dbReference>
<feature type="signal peptide" evidence="3">
    <location>
        <begin position="1"/>
        <end position="26"/>
    </location>
</feature>
<dbReference type="Pfam" id="PF14257">
    <property type="entry name" value="DUF4349"/>
    <property type="match status" value="1"/>
</dbReference>
<feature type="region of interest" description="Disordered" evidence="1">
    <location>
        <begin position="28"/>
        <end position="62"/>
    </location>
</feature>
<keyword evidence="3" id="KW-0732">Signal</keyword>
<comment type="caution">
    <text evidence="5">The sequence shown here is derived from an EMBL/GenBank/DDBJ whole genome shotgun (WGS) entry which is preliminary data.</text>
</comment>
<keyword evidence="2" id="KW-0472">Membrane</keyword>
<dbReference type="InterPro" id="IPR025645">
    <property type="entry name" value="DUF4349"/>
</dbReference>
<reference evidence="5 6" key="1">
    <citation type="submission" date="2018-10" db="EMBL/GenBank/DDBJ databases">
        <title>Isolation, diversity and antibacterial activity of antinobacteria from the wheat rhizosphere soil.</title>
        <authorList>
            <person name="Sun T."/>
        </authorList>
    </citation>
    <scope>NUCLEOTIDE SEQUENCE [LARGE SCALE GENOMIC DNA]</scope>
    <source>
        <strain evidence="5 6">SJ-23</strain>
    </source>
</reference>